<reference evidence="1" key="1">
    <citation type="journal article" date="2021" name="Proc. Natl. Acad. Sci. U.S.A.">
        <title>A Catalog of Tens of Thousands of Viruses from Human Metagenomes Reveals Hidden Associations with Chronic Diseases.</title>
        <authorList>
            <person name="Tisza M.J."/>
            <person name="Buck C.B."/>
        </authorList>
    </citation>
    <scope>NUCLEOTIDE SEQUENCE</scope>
    <source>
        <strain evidence="1">CtUS21</strain>
    </source>
</reference>
<name>A0A8S5MQX3_9CAUD</name>
<organism evidence="1">
    <name type="scientific">Podoviridae sp. ctUS21</name>
    <dbReference type="NCBI Taxonomy" id="2826557"/>
    <lineage>
        <taxon>Viruses</taxon>
        <taxon>Duplodnaviria</taxon>
        <taxon>Heunggongvirae</taxon>
        <taxon>Uroviricota</taxon>
        <taxon>Caudoviricetes</taxon>
    </lineage>
</organism>
<proteinExistence type="predicted"/>
<protein>
    <submittedName>
        <fullName evidence="1">Uncharacterized protein</fullName>
    </submittedName>
</protein>
<dbReference type="EMBL" id="BK014959">
    <property type="protein sequence ID" value="DAD84363.1"/>
    <property type="molecule type" value="Genomic_DNA"/>
</dbReference>
<accession>A0A8S5MQX3</accession>
<sequence>MPYKIKTNKRTGRAYILFQRHLTKDRYRFLHGEPWIQNGECVFKATYYKGRVVVWVLMGKRIDDIAYLNVKTVEGLKDGDFDALYKIAKGMV</sequence>
<evidence type="ECO:0000313" key="1">
    <source>
        <dbReference type="EMBL" id="DAD84363.1"/>
    </source>
</evidence>